<dbReference type="PANTHER" id="PTHR24012">
    <property type="entry name" value="RNA BINDING PROTEIN"/>
    <property type="match status" value="1"/>
</dbReference>
<dbReference type="CDD" id="cd00201">
    <property type="entry name" value="WW"/>
    <property type="match status" value="1"/>
</dbReference>
<evidence type="ECO:0000256" key="4">
    <source>
        <dbReference type="SAM" id="MobiDB-lite"/>
    </source>
</evidence>
<dbReference type="InterPro" id="IPR036020">
    <property type="entry name" value="WW_dom_sf"/>
</dbReference>
<keyword evidence="1" id="KW-0677">Repeat</keyword>
<dbReference type="Pfam" id="PF00397">
    <property type="entry name" value="WW"/>
    <property type="match status" value="1"/>
</dbReference>
<protein>
    <submittedName>
        <fullName evidence="7">CUG-BP- and ETR-3-like factor 1</fullName>
    </submittedName>
</protein>
<evidence type="ECO:0000259" key="5">
    <source>
        <dbReference type="PROSITE" id="PS50020"/>
    </source>
</evidence>
<dbReference type="Gene3D" id="2.20.70.10">
    <property type="match status" value="1"/>
</dbReference>
<evidence type="ECO:0000256" key="1">
    <source>
        <dbReference type="ARBA" id="ARBA00022737"/>
    </source>
</evidence>
<sequence length="290" mass="32567">MNEHSINNASPQHKHYYTYDDPLNEKKLRVWVGSIPGFVETDDLLIALEVAGVAPVSEVVFKKCPVRSWGFLTFKTFEEASECINLINGKQLFPQSDFIIEARFANPHEAKDNNDSSQKNENHKNSSLFSEAQRSSLLSSLTEESYDMLQDAGRTTLWHVYKDENGVPYYYNSITGHTQWERPIPPLLAVEASTSSLSDRNRLSAPPGSNLFIFHIPNVWDDTELSMHFTPFGNLVSAKVQRDANGCNSGFGFVTYDNPVSATAAVQLMNGFATHSKFLKVQHKKNDTAE</sequence>
<dbReference type="InterPro" id="IPR001202">
    <property type="entry name" value="WW_dom"/>
</dbReference>
<dbReference type="EMBL" id="CP056069">
    <property type="protein sequence ID" value="UKK00056.1"/>
    <property type="molecule type" value="Genomic_DNA"/>
</dbReference>
<dbReference type="SMART" id="SM00360">
    <property type="entry name" value="RRM"/>
    <property type="match status" value="2"/>
</dbReference>
<proteinExistence type="predicted"/>
<dbReference type="InterPro" id="IPR012677">
    <property type="entry name" value="Nucleotide-bd_a/b_plait_sf"/>
</dbReference>
<dbReference type="PROSITE" id="PS50020">
    <property type="entry name" value="WW_DOMAIN_2"/>
    <property type="match status" value="1"/>
</dbReference>
<feature type="compositionally biased region" description="Basic and acidic residues" evidence="4">
    <location>
        <begin position="109"/>
        <end position="124"/>
    </location>
</feature>
<dbReference type="Gene3D" id="3.30.70.330">
    <property type="match status" value="2"/>
</dbReference>
<feature type="domain" description="WW" evidence="5">
    <location>
        <begin position="158"/>
        <end position="185"/>
    </location>
</feature>
<organism evidence="7 8">
    <name type="scientific">Theileria orientalis</name>
    <dbReference type="NCBI Taxonomy" id="68886"/>
    <lineage>
        <taxon>Eukaryota</taxon>
        <taxon>Sar</taxon>
        <taxon>Alveolata</taxon>
        <taxon>Apicomplexa</taxon>
        <taxon>Aconoidasida</taxon>
        <taxon>Piroplasmida</taxon>
        <taxon>Theileriidae</taxon>
        <taxon>Theileria</taxon>
    </lineage>
</organism>
<feature type="domain" description="RRM" evidence="6">
    <location>
        <begin position="209"/>
        <end position="286"/>
    </location>
</feature>
<dbReference type="GO" id="GO:0003723">
    <property type="term" value="F:RNA binding"/>
    <property type="evidence" value="ECO:0007669"/>
    <property type="project" value="UniProtKB-UniRule"/>
</dbReference>
<dbReference type="SUPFAM" id="SSF54928">
    <property type="entry name" value="RNA-binding domain, RBD"/>
    <property type="match status" value="1"/>
</dbReference>
<dbReference type="AlphaFoldDB" id="A0A976MAY7"/>
<dbReference type="PROSITE" id="PS50102">
    <property type="entry name" value="RRM"/>
    <property type="match status" value="2"/>
</dbReference>
<dbReference type="SMART" id="SM00456">
    <property type="entry name" value="WW"/>
    <property type="match status" value="1"/>
</dbReference>
<accession>A0A976MAY7</accession>
<evidence type="ECO:0000259" key="6">
    <source>
        <dbReference type="PROSITE" id="PS50102"/>
    </source>
</evidence>
<dbReference type="Pfam" id="PF00076">
    <property type="entry name" value="RRM_1"/>
    <property type="match status" value="1"/>
</dbReference>
<evidence type="ECO:0000313" key="8">
    <source>
        <dbReference type="Proteomes" id="UP000244811"/>
    </source>
</evidence>
<gene>
    <name evidence="7" type="ORF">MACK_000124</name>
</gene>
<reference evidence="7" key="1">
    <citation type="submission" date="2022-07" db="EMBL/GenBank/DDBJ databases">
        <title>Evaluation of T. orientalis genome assembly methods using nanopore sequencing and analysis of variation between genomes.</title>
        <authorList>
            <person name="Yam J."/>
            <person name="Micallef M.L."/>
            <person name="Liu M."/>
            <person name="Djordjevic S.P."/>
            <person name="Bogema D.R."/>
            <person name="Jenkins C."/>
        </authorList>
    </citation>
    <scope>NUCLEOTIDE SEQUENCE</scope>
    <source>
        <strain evidence="7">Goon Nure</strain>
    </source>
</reference>
<dbReference type="InterPro" id="IPR035979">
    <property type="entry name" value="RBD_domain_sf"/>
</dbReference>
<dbReference type="InterPro" id="IPR000504">
    <property type="entry name" value="RRM_dom"/>
</dbReference>
<evidence type="ECO:0000256" key="2">
    <source>
        <dbReference type="ARBA" id="ARBA00022884"/>
    </source>
</evidence>
<name>A0A976MAY7_THEOR</name>
<feature type="domain" description="RRM" evidence="6">
    <location>
        <begin position="28"/>
        <end position="107"/>
    </location>
</feature>
<feature type="region of interest" description="Disordered" evidence="4">
    <location>
        <begin position="109"/>
        <end position="130"/>
    </location>
</feature>
<dbReference type="Proteomes" id="UP000244811">
    <property type="component" value="Chromosome 1"/>
</dbReference>
<dbReference type="PROSITE" id="PS01159">
    <property type="entry name" value="WW_DOMAIN_1"/>
    <property type="match status" value="1"/>
</dbReference>
<evidence type="ECO:0000256" key="3">
    <source>
        <dbReference type="PROSITE-ProRule" id="PRU00176"/>
    </source>
</evidence>
<evidence type="ECO:0000313" key="7">
    <source>
        <dbReference type="EMBL" id="UKK00056.1"/>
    </source>
</evidence>
<dbReference type="CDD" id="cd12362">
    <property type="entry name" value="RRM3_CELF1-6"/>
    <property type="match status" value="1"/>
</dbReference>
<keyword evidence="2 3" id="KW-0694">RNA-binding</keyword>
<dbReference type="SUPFAM" id="SSF51045">
    <property type="entry name" value="WW domain"/>
    <property type="match status" value="1"/>
</dbReference>